<keyword evidence="2 3" id="KW-0408">Iron</keyword>
<dbReference type="PRINTS" id="PR00385">
    <property type="entry name" value="P450"/>
</dbReference>
<keyword evidence="5" id="KW-0472">Membrane</keyword>
<dbReference type="Proteomes" id="UP000886520">
    <property type="component" value="Chromosome 11"/>
</dbReference>
<dbReference type="GO" id="GO:0016132">
    <property type="term" value="P:brassinosteroid biosynthetic process"/>
    <property type="evidence" value="ECO:0007669"/>
    <property type="project" value="TreeGrafter"/>
</dbReference>
<keyword evidence="5" id="KW-0812">Transmembrane</keyword>
<keyword evidence="7" id="KW-1185">Reference proteome</keyword>
<dbReference type="GO" id="GO:0004497">
    <property type="term" value="F:monooxygenase activity"/>
    <property type="evidence" value="ECO:0007669"/>
    <property type="project" value="UniProtKB-KW"/>
</dbReference>
<keyword evidence="4" id="KW-0560">Oxidoreductase</keyword>
<accession>A0A9D4USP1</accession>
<dbReference type="PROSITE" id="PS00086">
    <property type="entry name" value="CYTOCHROME_P450"/>
    <property type="match status" value="1"/>
</dbReference>
<dbReference type="Pfam" id="PF00067">
    <property type="entry name" value="p450"/>
    <property type="match status" value="1"/>
</dbReference>
<evidence type="ECO:0000256" key="4">
    <source>
        <dbReference type="RuleBase" id="RU000461"/>
    </source>
</evidence>
<dbReference type="GO" id="GO:0010268">
    <property type="term" value="P:brassinosteroid homeostasis"/>
    <property type="evidence" value="ECO:0007669"/>
    <property type="project" value="TreeGrafter"/>
</dbReference>
<keyword evidence="1 3" id="KW-0479">Metal-binding</keyword>
<dbReference type="InterPro" id="IPR017972">
    <property type="entry name" value="Cyt_P450_CS"/>
</dbReference>
<feature type="binding site" description="axial binding residue" evidence="3">
    <location>
        <position position="443"/>
    </location>
    <ligand>
        <name>heme</name>
        <dbReference type="ChEBI" id="CHEBI:30413"/>
    </ligand>
    <ligandPart>
        <name>Fe</name>
        <dbReference type="ChEBI" id="CHEBI:18248"/>
    </ligandPart>
</feature>
<evidence type="ECO:0000256" key="3">
    <source>
        <dbReference type="PIRSR" id="PIRSR602401-1"/>
    </source>
</evidence>
<dbReference type="PANTHER" id="PTHR24286">
    <property type="entry name" value="CYTOCHROME P450 26"/>
    <property type="match status" value="1"/>
</dbReference>
<feature type="transmembrane region" description="Helical" evidence="5">
    <location>
        <begin position="12"/>
        <end position="33"/>
    </location>
</feature>
<dbReference type="InterPro" id="IPR036396">
    <property type="entry name" value="Cyt_P450_sf"/>
</dbReference>
<protein>
    <recommendedName>
        <fullName evidence="8">Cytochrome P450</fullName>
    </recommendedName>
</protein>
<keyword evidence="3 4" id="KW-0349">Heme</keyword>
<reference evidence="6" key="1">
    <citation type="submission" date="2021-01" db="EMBL/GenBank/DDBJ databases">
        <title>Adiantum capillus-veneris genome.</title>
        <authorList>
            <person name="Fang Y."/>
            <person name="Liao Q."/>
        </authorList>
    </citation>
    <scope>NUCLEOTIDE SEQUENCE</scope>
    <source>
        <strain evidence="6">H3</strain>
        <tissue evidence="6">Leaf</tissue>
    </source>
</reference>
<dbReference type="GO" id="GO:0016125">
    <property type="term" value="P:sterol metabolic process"/>
    <property type="evidence" value="ECO:0007669"/>
    <property type="project" value="TreeGrafter"/>
</dbReference>
<comment type="cofactor">
    <cofactor evidence="3">
        <name>heme</name>
        <dbReference type="ChEBI" id="CHEBI:30413"/>
    </cofactor>
</comment>
<evidence type="ECO:0000256" key="1">
    <source>
        <dbReference type="ARBA" id="ARBA00022723"/>
    </source>
</evidence>
<dbReference type="EMBL" id="JABFUD020000011">
    <property type="protein sequence ID" value="KAI5073369.1"/>
    <property type="molecule type" value="Genomic_DNA"/>
</dbReference>
<sequence>MDSSSVEGVVLVGGFAVAALIAVGALMMMLRWVNEWWYVRRPGAIPAGLKLPPGSMGWPVIGDNLSFVRLFKRDPEHFIQQHFLSRTKGHDDGIYKAHLFGHPCIITCSPDMNKFVLGGSQTDGQANFTVGWPTGELMGPTSMIMVEGLQHKRMRKLLLEAITHPSALRKTLTRLEKRIRVTLAQWAQEKNICLREKIKEVTFGDICDAFLSLGSGPLSKKMMEDTQGLVQGVRAYPIKIPGFTYYHSLKCRKSLMESCYSIVKHRRLAGMKGEVEDFLDVLLKAKDEEGNGLSDTEICDNLVSFLIGGHESTTYAMLWTMILLAKNPKVMSKLREEHNMLKAESKGNLIDELKKATYTDAVLNEVLRVVNIAFSVFRTVARDDVNYKGYYFPKDWKVISWLRAPHMDPSIYADPLSFNPDRFLDKTPRLGQFMPFGHGPRLCPGNILALSSARLFIHISVTNYKWNLVNPNEEVKYLPHPKPIDGGKVVFEPL</sequence>
<comment type="similarity">
    <text evidence="4">Belongs to the cytochrome P450 family.</text>
</comment>
<dbReference type="GO" id="GO:0005506">
    <property type="term" value="F:iron ion binding"/>
    <property type="evidence" value="ECO:0007669"/>
    <property type="project" value="InterPro"/>
</dbReference>
<dbReference type="InterPro" id="IPR002401">
    <property type="entry name" value="Cyt_P450_E_grp-I"/>
</dbReference>
<proteinExistence type="inferred from homology"/>
<keyword evidence="4" id="KW-0503">Monooxygenase</keyword>
<evidence type="ECO:0008006" key="8">
    <source>
        <dbReference type="Google" id="ProtNLM"/>
    </source>
</evidence>
<keyword evidence="5" id="KW-1133">Transmembrane helix</keyword>
<evidence type="ECO:0000256" key="5">
    <source>
        <dbReference type="SAM" id="Phobius"/>
    </source>
</evidence>
<dbReference type="AlphaFoldDB" id="A0A9D4USP1"/>
<dbReference type="GO" id="GO:0020037">
    <property type="term" value="F:heme binding"/>
    <property type="evidence" value="ECO:0007669"/>
    <property type="project" value="InterPro"/>
</dbReference>
<dbReference type="OrthoDB" id="1879696at2759"/>
<dbReference type="PANTHER" id="PTHR24286:SF12">
    <property type="entry name" value="CYTOCHROME P450 FAMILY PROTEIN, EXPRESSED"/>
    <property type="match status" value="1"/>
</dbReference>
<organism evidence="6 7">
    <name type="scientific">Adiantum capillus-veneris</name>
    <name type="common">Maidenhair fern</name>
    <dbReference type="NCBI Taxonomy" id="13818"/>
    <lineage>
        <taxon>Eukaryota</taxon>
        <taxon>Viridiplantae</taxon>
        <taxon>Streptophyta</taxon>
        <taxon>Embryophyta</taxon>
        <taxon>Tracheophyta</taxon>
        <taxon>Polypodiopsida</taxon>
        <taxon>Polypodiidae</taxon>
        <taxon>Polypodiales</taxon>
        <taxon>Pteridineae</taxon>
        <taxon>Pteridaceae</taxon>
        <taxon>Vittarioideae</taxon>
        <taxon>Adiantum</taxon>
    </lineage>
</organism>
<dbReference type="Gene3D" id="1.10.630.10">
    <property type="entry name" value="Cytochrome P450"/>
    <property type="match status" value="1"/>
</dbReference>
<dbReference type="GO" id="GO:0016705">
    <property type="term" value="F:oxidoreductase activity, acting on paired donors, with incorporation or reduction of molecular oxygen"/>
    <property type="evidence" value="ECO:0007669"/>
    <property type="project" value="InterPro"/>
</dbReference>
<evidence type="ECO:0000313" key="6">
    <source>
        <dbReference type="EMBL" id="KAI5073369.1"/>
    </source>
</evidence>
<name>A0A9D4USP1_ADICA</name>
<evidence type="ECO:0000256" key="2">
    <source>
        <dbReference type="ARBA" id="ARBA00023004"/>
    </source>
</evidence>
<dbReference type="InterPro" id="IPR001128">
    <property type="entry name" value="Cyt_P450"/>
</dbReference>
<comment type="caution">
    <text evidence="6">The sequence shown here is derived from an EMBL/GenBank/DDBJ whole genome shotgun (WGS) entry which is preliminary data.</text>
</comment>
<gene>
    <name evidence="6" type="ORF">GOP47_0011382</name>
</gene>
<dbReference type="SUPFAM" id="SSF48264">
    <property type="entry name" value="Cytochrome P450"/>
    <property type="match status" value="1"/>
</dbReference>
<evidence type="ECO:0000313" key="7">
    <source>
        <dbReference type="Proteomes" id="UP000886520"/>
    </source>
</evidence>
<dbReference type="PRINTS" id="PR00463">
    <property type="entry name" value="EP450I"/>
</dbReference>